<dbReference type="EMBL" id="CP095071">
    <property type="protein sequence ID" value="UOQ84676.1"/>
    <property type="molecule type" value="Genomic_DNA"/>
</dbReference>
<dbReference type="Proteomes" id="UP000831537">
    <property type="component" value="Chromosome"/>
</dbReference>
<evidence type="ECO:0000313" key="2">
    <source>
        <dbReference type="EMBL" id="UOQ84676.1"/>
    </source>
</evidence>
<reference evidence="2 3" key="1">
    <citation type="submission" date="2022-04" db="EMBL/GenBank/DDBJ databases">
        <title>Gracilibacillus sp. isolated from saltern.</title>
        <authorList>
            <person name="Won M."/>
            <person name="Lee C.-M."/>
            <person name="Woen H.-Y."/>
            <person name="Kwon S.-W."/>
        </authorList>
    </citation>
    <scope>NUCLEOTIDE SEQUENCE [LARGE SCALE GENOMIC DNA]</scope>
    <source>
        <strain evidence="2 3">SSPM10-3</strain>
    </source>
</reference>
<dbReference type="InterPro" id="IPR016181">
    <property type="entry name" value="Acyl_CoA_acyltransferase"/>
</dbReference>
<evidence type="ECO:0000259" key="1">
    <source>
        <dbReference type="PROSITE" id="PS51186"/>
    </source>
</evidence>
<evidence type="ECO:0000313" key="3">
    <source>
        <dbReference type="Proteomes" id="UP000831537"/>
    </source>
</evidence>
<keyword evidence="3" id="KW-1185">Reference proteome</keyword>
<dbReference type="Pfam" id="PF13302">
    <property type="entry name" value="Acetyltransf_3"/>
    <property type="match status" value="1"/>
</dbReference>
<dbReference type="InterPro" id="IPR051531">
    <property type="entry name" value="N-acetyltransferase"/>
</dbReference>
<dbReference type="SUPFAM" id="SSF55729">
    <property type="entry name" value="Acyl-CoA N-acyltransferases (Nat)"/>
    <property type="match status" value="1"/>
</dbReference>
<organism evidence="2 3">
    <name type="scientific">Gracilibacillus salinarum</name>
    <dbReference type="NCBI Taxonomy" id="2932255"/>
    <lineage>
        <taxon>Bacteria</taxon>
        <taxon>Bacillati</taxon>
        <taxon>Bacillota</taxon>
        <taxon>Bacilli</taxon>
        <taxon>Bacillales</taxon>
        <taxon>Bacillaceae</taxon>
        <taxon>Gracilibacillus</taxon>
    </lineage>
</organism>
<gene>
    <name evidence="2" type="ORF">MUN87_18760</name>
</gene>
<dbReference type="PROSITE" id="PS51186">
    <property type="entry name" value="GNAT"/>
    <property type="match status" value="1"/>
</dbReference>
<dbReference type="PANTHER" id="PTHR43792">
    <property type="entry name" value="GNAT FAMILY, PUTATIVE (AFU_ORTHOLOGUE AFUA_3G00765)-RELATED-RELATED"/>
    <property type="match status" value="1"/>
</dbReference>
<dbReference type="PANTHER" id="PTHR43792:SF9">
    <property type="entry name" value="RIBOSOMAL-PROTEIN-ALANINE ACETYLTRANSFERASE"/>
    <property type="match status" value="1"/>
</dbReference>
<accession>A0ABY4GKC5</accession>
<feature type="domain" description="N-acetyltransferase" evidence="1">
    <location>
        <begin position="15"/>
        <end position="179"/>
    </location>
</feature>
<sequence>MRDKNNFPVIETDRLILRQVTKDDAESMLAYLSDQDVMKYYGLEPFKSIDDALDELAWYQSIFEENKGIRWGITIKEQGRVIGSCGFLNFVSEHRRSEIGFELSKEYWGYGIASEALGAIITYGFEQWNLQRIQALIEPPNSSSKKLVESKGFIQEGLLRNYEFTCGKFDDLLMYSLLKQDYEKDTDKK</sequence>
<name>A0ABY4GKC5_9BACI</name>
<dbReference type="InterPro" id="IPR000182">
    <property type="entry name" value="GNAT_dom"/>
</dbReference>
<dbReference type="Gene3D" id="3.40.630.30">
    <property type="match status" value="1"/>
</dbReference>
<dbReference type="RefSeq" id="WP_244742758.1">
    <property type="nucleotide sequence ID" value="NZ_CP095071.1"/>
</dbReference>
<proteinExistence type="predicted"/>
<protein>
    <submittedName>
        <fullName evidence="2">GNAT family N-acetyltransferase</fullName>
    </submittedName>
</protein>